<feature type="compositionally biased region" description="Basic and acidic residues" evidence="2">
    <location>
        <begin position="1143"/>
        <end position="1152"/>
    </location>
</feature>
<feature type="coiled-coil region" evidence="1">
    <location>
        <begin position="950"/>
        <end position="1023"/>
    </location>
</feature>
<reference evidence="4 5" key="1">
    <citation type="submission" date="2022-05" db="EMBL/GenBank/DDBJ databases">
        <authorList>
            <consortium name="Genoscope - CEA"/>
            <person name="William W."/>
        </authorList>
    </citation>
    <scope>NUCLEOTIDE SEQUENCE [LARGE SCALE GENOMIC DNA]</scope>
</reference>
<protein>
    <submittedName>
        <fullName evidence="4">Uncharacterized protein</fullName>
    </submittedName>
</protein>
<feature type="coiled-coil region" evidence="1">
    <location>
        <begin position="1771"/>
        <end position="1826"/>
    </location>
</feature>
<evidence type="ECO:0000313" key="4">
    <source>
        <dbReference type="EMBL" id="CAH3167255.1"/>
    </source>
</evidence>
<feature type="coiled-coil region" evidence="1">
    <location>
        <begin position="2257"/>
        <end position="2376"/>
    </location>
</feature>
<dbReference type="SUPFAM" id="SSF58104">
    <property type="entry name" value="Methyl-accepting chemotaxis protein (MCP) signaling domain"/>
    <property type="match status" value="1"/>
</dbReference>
<keyword evidence="3" id="KW-1133">Transmembrane helix</keyword>
<comment type="caution">
    <text evidence="4">The sequence shown here is derived from an EMBL/GenBank/DDBJ whole genome shotgun (WGS) entry which is preliminary data.</text>
</comment>
<keyword evidence="3" id="KW-0472">Membrane</keyword>
<feature type="coiled-coil region" evidence="1">
    <location>
        <begin position="1069"/>
        <end position="1096"/>
    </location>
</feature>
<keyword evidence="1" id="KW-0175">Coiled coil</keyword>
<dbReference type="Proteomes" id="UP001159405">
    <property type="component" value="Unassembled WGS sequence"/>
</dbReference>
<sequence>MSDEDSDNASQNLVQNLLGQIDTIADKINKKREHLEEVTEKYHNEAKHLQGLLLKLQGLEASFIEGDKIKSEFLEFSELLSNRCEDVIEKLGKLDTILSEIRSEEDKKAAFADRARSLDVESLSTGEGRQECLDLKQEVDDWFDVIRQMFKEAKKRKISLISKCNVEDVSQSLNAWRKASEVAREYSRKLAFLKKDAESMETSMRSEIERIGAEVHSLKDTNLTLDSEVSLLKEKLVDAEKVILQSQTMHDEITKDLREKIDALQNDLNEEKRASFEMEMEADGIKGKLQDLEAREELYQRKIDMLQERNKLLEGDVESLREKLIVGEKLKGEAETLLFEIQKELDILDIAKEDSATAEDISDSNRIHHLVQGLKKKLEENQGYIENLETEVKGGKDRNNEKVEEIEKLLHRIEIEEKGKEEQGQLIDTIRNLLDENEKLAADLESQNNSLNEEISVERERVVELRGRVGELQQTISDEKRVNFDMEMEVSKLKNKVEDEESKNELNLKRIELLQQEISSLLDTIKEKVSMNEELRSQIYDYENVKDKLRAERQRNDDNLQSIMELQNKMIKTEQTLEEKEEEIRNIKDELKNTSQKLENVEKELDWIKENNNLLSGILQEKDRSLQEKEERLKQAIANLNSERSVQEEYSLKCTMLEKKIYLTESENKEIIKVAELAEKELQKEREKNSKKDEEVVKLKGQIEEERKKNMESERIIHELEEQLSDADALNQYNQGIKSSSIENIMEAEKQNEQLLNIIEELKENVNEKELGIEELVTRYAVEEQNLRDEVAQLSGQLALSKMDNHTKSEIIKYLKEEIERMRNVMRIKESVLGQGEDGRQITDNVVTKVQQLEQSLEATAAYEDIKGKGETFGSNEELEEYESEVQELLEILQSEKEKNLMYEDMIQRLEEIVKLQDEAKDVDESDVAGAKDTRNELCAKKEDYKYNKRRYMEGEVLRLENLVDDLRERLRSEKKQVHDRDNLISKLNETSKRDFARNEELNAQLQAMKNKAMQQLQHSEEMAKKVEDGQKLIRDLEVQVDKERLRASTIEAVLASEKGRSTDKKDVTKDLKRRVEEYQKTVNDIKGKVDKINRHLHCMSPGSHDSHRFGQPDVSMKRINERLASHSSFIRELKASVGAVEETSKNMRTELRTQSNQNSKQDKKIEDLLSKSTEYDNLVEEMKKELGEIRKRYQELSGELAPAEESDTADGRPESPTKMIRSMPEHELSKQLSHFEELLETIFSEEARRIEELQDKMDEVFKKNIEFSSILCEIRDNLEEDRVKRVPWEVERDELKAALTKSEVKMDHLLATLEKAETAKERLQEKIQFLEEELKEKEMSLIKLQADIHEAEGTIRRLEAEVADEKERNSDLQERVIKEMEDNLKESKKNLEEIRIQADKEVKKTADVSAAEKSEKERRIKSLENEIAKQSDFLEELKSNLEKEQNHVFELSERLEIERSHSAMKENTIEDLTKKLRKEIDRGDEFRKLIEEAEDRTLRISEALTKEQVHGVEREECIKKMQDRIKDEQIRLSDAKEALEEELQLTNQLKEKLSLEQLLKSEFERELEKIKAFLLEERKDKENLVEKINRDKNRICETENQLREQEEDAKQKDAIIEELKSDLDTERKCYKILTERLHAEQNRIVELEIKLNETESVMNNDKNMVESLRENCLQGEERHFEILEKLERAEKLNKEKEEELSAFINELATEKLRVEELAANLDNERCLKLQVEERVKELEETTSKDEVLFEELRRRLDTEVLKHRETSELCDQERLLSQAFQKKVQDLERQVTQDNEIFEELKRNVDREREQSRQLDELLQQERSETVRRDNVLKELEGQLYSERITKDEIKGQLESERQSSFDLQEQLRQNREEEFNRKDVERKLAEEMKIEMEEKVEIQAQRAQELECMLGAERFKVLEKDSEKIEFQRKLEQNDLWLSRMADELAKDLEDSQSSTDEDVRGYEENERVGRRHENDRENQPTYDDLFSKILAGRIAKKNVKLKSKERKRRLAERETMLEDINRKFEDEKRMKEDRLAELEENENKLRMFENECEIHRRESTRLQEDSNSERNRSQYFERLLAEQQKQNQDQDEIVKSLEIKVIEGSNRLHETTEQYEKQLQESRARQEENRKMRDLCKVQQNKIEQLDKELEDMRSFYLEKENLTQETMEGIKTLKKNLDEAEHNILYNEDLLKREKGEDTTDGKMSLVGSKALIGSLREEVTNVKRIIDNKLAELSSLRKRLSGRGDDGESALLIRMEERAQKAEAQLKKLQASYQLLLTDVDVKKFLVEEIQREANDLKNTLNEKDKIIIELRKVETSKKPQEVCSDSQEIQNLRATVTQKEKQIQDLTNEMQKMRVALGEKMKQIQVLEKEYLAKLSDKDKDRRCLEVSVEIMKSVNDGLKAEKEREDAVKNAEKRRKGKKYIETATEMVADLREQIECLKADIADHQQMAQNLKEDDKRAKLPKENEKNYVKRRGSLRGVVALQIDEKQKKMKRLKLLLNSIENRHGKDMLALTEGGMTRDSSRDGLAEEAIIRTEDASLQRTLPLPDLVGSSEKCAFVEDKELRLGHSLDTNPSCVDSNLLFNKDLDEKLRNSCSIKRNLFAFFLVAVAIGFLTTGFKSRGFESVLASSVAAIVLLLFAYRLKRNATGKTTPKKEYPETELLEKITQMKIRQEGDANLIEELRRQLEEEISDKEVKRVKLEELMASKDALFNSDKQRDSEEFEAKLKQEIEKTKLSEAEKRKSGLEEYKVLQAKIDYMKQLRETDMKERQAKIAELEKLAVISEERREHGIKAMNIPISAIPVCVAMSVFLCQLSGYHFTAPYAFFTLLMIIAVNASFSKKKVAQMLRDERQTFEEQNEEIDEMTDLLDRQFEVVKTQKAAIDMLVKEIEKEKEERKEKRNTLAKLIWQLQEMEGMQNIISKQTPRGTELESAVRIKAEEKALERARFYNRMVSTLKEINAEDEDDDDMTDDVCNAVQELADYAEDQLEEQKKKELEGEKTPHLTTKSPVSWKAVALVVVSTCALAASLVLRSYLISALVIIQTVIYGFQRREGSVDHFREKLRRESIRNKSLQLETEKLKKLLETENTYKMTDEYAQEIKERKTRRKSRKLFDDCNE</sequence>
<dbReference type="EMBL" id="CALNXK010000140">
    <property type="protein sequence ID" value="CAH3167255.1"/>
    <property type="molecule type" value="Genomic_DNA"/>
</dbReference>
<feature type="coiled-coil region" evidence="1">
    <location>
        <begin position="2676"/>
        <end position="2739"/>
    </location>
</feature>
<keyword evidence="3" id="KW-0812">Transmembrane</keyword>
<feature type="coiled-coil region" evidence="1">
    <location>
        <begin position="1307"/>
        <end position="1742"/>
    </location>
</feature>
<feature type="transmembrane region" description="Helical" evidence="3">
    <location>
        <begin position="2824"/>
        <end position="2845"/>
    </location>
</feature>
<feature type="transmembrane region" description="Helical" evidence="3">
    <location>
        <begin position="3017"/>
        <end position="3034"/>
    </location>
</feature>
<feature type="coiled-coil region" evidence="1">
    <location>
        <begin position="2428"/>
        <end position="2462"/>
    </location>
</feature>
<feature type="coiled-coil region" evidence="1">
    <location>
        <begin position="1997"/>
        <end position="2187"/>
    </location>
</feature>
<evidence type="ECO:0000256" key="2">
    <source>
        <dbReference type="SAM" id="MobiDB-lite"/>
    </source>
</evidence>
<feature type="coiled-coil region" evidence="1">
    <location>
        <begin position="876"/>
        <end position="913"/>
    </location>
</feature>
<evidence type="ECO:0000313" key="5">
    <source>
        <dbReference type="Proteomes" id="UP001159405"/>
    </source>
</evidence>
<accession>A0ABN8QRB1</accession>
<feature type="region of interest" description="Disordered" evidence="2">
    <location>
        <begin position="1950"/>
        <end position="1983"/>
    </location>
</feature>
<feature type="coiled-coil region" evidence="1">
    <location>
        <begin position="371"/>
        <end position="779"/>
    </location>
</feature>
<feature type="region of interest" description="Disordered" evidence="2">
    <location>
        <begin position="1198"/>
        <end position="1220"/>
    </location>
</feature>
<organism evidence="4 5">
    <name type="scientific">Porites lobata</name>
    <dbReference type="NCBI Taxonomy" id="104759"/>
    <lineage>
        <taxon>Eukaryota</taxon>
        <taxon>Metazoa</taxon>
        <taxon>Cnidaria</taxon>
        <taxon>Anthozoa</taxon>
        <taxon>Hexacorallia</taxon>
        <taxon>Scleractinia</taxon>
        <taxon>Fungiina</taxon>
        <taxon>Poritidae</taxon>
        <taxon>Porites</taxon>
    </lineage>
</organism>
<evidence type="ECO:0000256" key="1">
    <source>
        <dbReference type="SAM" id="Coils"/>
    </source>
</evidence>
<gene>
    <name evidence="4" type="ORF">PLOB_00008685</name>
</gene>
<evidence type="ECO:0000256" key="3">
    <source>
        <dbReference type="SAM" id="Phobius"/>
    </source>
</evidence>
<feature type="region of interest" description="Disordered" evidence="2">
    <location>
        <begin position="1140"/>
        <end position="1166"/>
    </location>
</feature>
<name>A0ABN8QRB1_9CNID</name>
<feature type="coiled-coil region" evidence="1">
    <location>
        <begin position="2847"/>
        <end position="2916"/>
    </location>
</feature>
<feature type="compositionally biased region" description="Basic and acidic residues" evidence="2">
    <location>
        <begin position="1960"/>
        <end position="1981"/>
    </location>
</feature>
<feature type="coiled-coil region" evidence="1">
    <location>
        <begin position="254"/>
        <end position="323"/>
    </location>
</feature>
<keyword evidence="5" id="KW-1185">Reference proteome</keyword>
<feature type="transmembrane region" description="Helical" evidence="3">
    <location>
        <begin position="2631"/>
        <end position="2649"/>
    </location>
</feature>
<proteinExistence type="predicted"/>
<feature type="coiled-coil region" evidence="1">
    <location>
        <begin position="1865"/>
        <end position="1911"/>
    </location>
</feature>